<proteinExistence type="predicted"/>
<protein>
    <submittedName>
        <fullName evidence="1">Uncharacterized protein</fullName>
    </submittedName>
</protein>
<evidence type="ECO:0000313" key="2">
    <source>
        <dbReference type="Proteomes" id="UP000188320"/>
    </source>
</evidence>
<organism evidence="1 2">
    <name type="scientific">Zancudomyces culisetae</name>
    <name type="common">Gut fungus</name>
    <name type="synonym">Smittium culisetae</name>
    <dbReference type="NCBI Taxonomy" id="1213189"/>
    <lineage>
        <taxon>Eukaryota</taxon>
        <taxon>Fungi</taxon>
        <taxon>Fungi incertae sedis</taxon>
        <taxon>Zoopagomycota</taxon>
        <taxon>Kickxellomycotina</taxon>
        <taxon>Harpellomycetes</taxon>
        <taxon>Harpellales</taxon>
        <taxon>Legeriomycetaceae</taxon>
        <taxon>Zancudomyces</taxon>
    </lineage>
</organism>
<dbReference type="Proteomes" id="UP000188320">
    <property type="component" value="Unassembled WGS sequence"/>
</dbReference>
<evidence type="ECO:0000313" key="1">
    <source>
        <dbReference type="EMBL" id="OMH81544.1"/>
    </source>
</evidence>
<accession>A0A1R1PKQ8</accession>
<name>A0A1R1PKQ8_ZANCU</name>
<gene>
    <name evidence="1" type="ORF">AX774_g4994</name>
</gene>
<dbReference type="EMBL" id="LSSK01000871">
    <property type="protein sequence ID" value="OMH81544.1"/>
    <property type="molecule type" value="Genomic_DNA"/>
</dbReference>
<keyword evidence="2" id="KW-1185">Reference proteome</keyword>
<comment type="caution">
    <text evidence="1">The sequence shown here is derived from an EMBL/GenBank/DDBJ whole genome shotgun (WGS) entry which is preliminary data.</text>
</comment>
<dbReference type="AlphaFoldDB" id="A0A1R1PKQ8"/>
<dbReference type="InterPro" id="IPR036915">
    <property type="entry name" value="Cyclin-like_sf"/>
</dbReference>
<dbReference type="SUPFAM" id="SSF47954">
    <property type="entry name" value="Cyclin-like"/>
    <property type="match status" value="1"/>
</dbReference>
<sequence length="480" mass="54473">MKKSFKDKRFFKFGEEGGMVGAACLFISAKEENIPVELVHFAMHMNVTVFALGAVYKKVKESLRLPATRVAVSPTILDVVGKILARLKTDQLSKQIENELTKIKEGYVDIICDDKHVEINKRIESLEQLVELSVLIKDLLPKEELQRVIRLSSEIIYIMKNGCLTSYGNKLAIVGASVFISIMHVDRMKKTSTQKYFSNKMESLLVEIVSDICHSSVSTIKKYKNEFLAKLMELANNQRAIFGNISTKSDVMSIIERLLKISIAFADKEQLHPEAGVEAGLEKFQDSSCDVSKIENSNEYFVNYKRTHVCCACNEEATAKSCSTRKRKTSETCSDCIPNHSTTDSDDSGDLEHAYCGPLISNIKPKTFIKYQELRKKRTELINSRIMNAISNSELQKKLQKILIKTSKEILEQSLTEKEIINYLLILNTPIDHVLSFPTYTLRDILNCKLREPEVKAMNLNDVEVTERDISDNEVSLYLK</sequence>
<reference evidence="2" key="1">
    <citation type="submission" date="2017-01" db="EMBL/GenBank/DDBJ databases">
        <authorList>
            <person name="Wang Y."/>
            <person name="White M."/>
            <person name="Kvist S."/>
            <person name="Moncalvo J.-M."/>
        </authorList>
    </citation>
    <scope>NUCLEOTIDE SEQUENCE [LARGE SCALE GENOMIC DNA]</scope>
    <source>
        <strain evidence="2">COL-18-3</strain>
    </source>
</reference>
<dbReference type="Gene3D" id="1.10.472.10">
    <property type="entry name" value="Cyclin-like"/>
    <property type="match status" value="1"/>
</dbReference>